<keyword evidence="5 9" id="KW-0812">Transmembrane</keyword>
<keyword evidence="11" id="KW-0449">Lipoprotein</keyword>
<organism evidence="11 12">
    <name type="scientific">Desulfobaculum bizertense DSM 18034</name>
    <dbReference type="NCBI Taxonomy" id="1121442"/>
    <lineage>
        <taxon>Bacteria</taxon>
        <taxon>Pseudomonadati</taxon>
        <taxon>Thermodesulfobacteriota</taxon>
        <taxon>Desulfovibrionia</taxon>
        <taxon>Desulfovibrionales</taxon>
        <taxon>Desulfovibrionaceae</taxon>
        <taxon>Desulfobaculum</taxon>
    </lineage>
</organism>
<dbReference type="Pfam" id="PF00795">
    <property type="entry name" value="CN_hydrolase"/>
    <property type="match status" value="1"/>
</dbReference>
<feature type="transmembrane region" description="Helical" evidence="9">
    <location>
        <begin position="482"/>
        <end position="501"/>
    </location>
</feature>
<comment type="similarity">
    <text evidence="2 9">Belongs to the CN hydrolase family. Apolipoprotein N-acyltransferase subfamily.</text>
</comment>
<dbReference type="InterPro" id="IPR036526">
    <property type="entry name" value="C-N_Hydrolase_sf"/>
</dbReference>
<dbReference type="UniPathway" id="UPA00666"/>
<evidence type="ECO:0000256" key="7">
    <source>
        <dbReference type="ARBA" id="ARBA00023136"/>
    </source>
</evidence>
<dbReference type="EC" id="2.3.1.269" evidence="9"/>
<dbReference type="InterPro" id="IPR045378">
    <property type="entry name" value="LNT_N"/>
</dbReference>
<comment type="pathway">
    <text evidence="9">Protein modification; lipoprotein biosynthesis (N-acyl transfer).</text>
</comment>
<proteinExistence type="inferred from homology"/>
<dbReference type="Pfam" id="PF20154">
    <property type="entry name" value="LNT_N"/>
    <property type="match status" value="1"/>
</dbReference>
<feature type="transmembrane region" description="Helical" evidence="9">
    <location>
        <begin position="113"/>
        <end position="136"/>
    </location>
</feature>
<dbReference type="GO" id="GO:0042158">
    <property type="term" value="P:lipoprotein biosynthetic process"/>
    <property type="evidence" value="ECO:0007669"/>
    <property type="project" value="UniProtKB-UniRule"/>
</dbReference>
<dbReference type="CDD" id="cd07571">
    <property type="entry name" value="ALP_N-acyl_transferase"/>
    <property type="match status" value="1"/>
</dbReference>
<evidence type="ECO:0000313" key="11">
    <source>
        <dbReference type="EMBL" id="SKA71819.1"/>
    </source>
</evidence>
<keyword evidence="3 9" id="KW-1003">Cell membrane</keyword>
<sequence length="512" mass="55351">MIHIALAFAMCCIGAWFGFANQIQHQPFLVLFLPAGLALLGMGAKSIGKAFRHGLIAGALAYAGAMYWVAFPIHDYGNLPWVLAVPCPILLGLYCGLYAGFFSACLHWGEKRLPALIAGLFAICLWSGLEAVRGWLFTGFPWIPLASAFAPYPFMIQGAVLFGAYGLSGLLAGAASLLILGRGKLVPSAVALSLVALLAGFGTYALSLNPKTTGTARVALVQGNINQAHKWDSEYQEGTVDRYRELTLSAIKAMSPELAIWPETAMPFYFQETSLLSSRVRTLARNNHMYILSGAPGYTPRPNAQGYDIHNRAFLVGKDGGSAGIYDKQHLVPFGEYVPFGRYLPFLDKLVQGAGDFTPGSKNAPLNAGPMKLGVLICYETIFPELAQARVSAGANVLVNISNDAWFGNSSAPYQHLDISILRAVEQGRWILRGTNTGISAIIDAHGRIQKQGSLFRAETVNFSDVQLISELTPYHQVRTTLQIACAVALLFMLLGGWLAGPRKKQSTHVLD</sequence>
<dbReference type="AlphaFoldDB" id="A0A1T4W3V0"/>
<feature type="transmembrane region" description="Helical" evidence="9">
    <location>
        <begin position="55"/>
        <end position="73"/>
    </location>
</feature>
<dbReference type="Proteomes" id="UP000189733">
    <property type="component" value="Unassembled WGS sequence"/>
</dbReference>
<evidence type="ECO:0000256" key="4">
    <source>
        <dbReference type="ARBA" id="ARBA00022679"/>
    </source>
</evidence>
<protein>
    <recommendedName>
        <fullName evidence="9">Apolipoprotein N-acyltransferase</fullName>
        <shortName evidence="9">ALP N-acyltransferase</shortName>
        <ecNumber evidence="9">2.3.1.269</ecNumber>
    </recommendedName>
</protein>
<gene>
    <name evidence="9" type="primary">lnt</name>
    <name evidence="11" type="ORF">SAMN02745702_01559</name>
</gene>
<evidence type="ECO:0000256" key="9">
    <source>
        <dbReference type="HAMAP-Rule" id="MF_01148"/>
    </source>
</evidence>
<dbReference type="InterPro" id="IPR003010">
    <property type="entry name" value="C-N_Hydrolase"/>
</dbReference>
<keyword evidence="7 9" id="KW-0472">Membrane</keyword>
<dbReference type="RefSeq" id="WP_078684835.1">
    <property type="nucleotide sequence ID" value="NZ_FUYA01000004.1"/>
</dbReference>
<evidence type="ECO:0000259" key="10">
    <source>
        <dbReference type="PROSITE" id="PS50263"/>
    </source>
</evidence>
<comment type="function">
    <text evidence="9">Catalyzes the phospholipid dependent N-acylation of the N-terminal cysteine of apolipoprotein, the last step in lipoprotein maturation.</text>
</comment>
<evidence type="ECO:0000256" key="3">
    <source>
        <dbReference type="ARBA" id="ARBA00022475"/>
    </source>
</evidence>
<feature type="transmembrane region" description="Helical" evidence="9">
    <location>
        <begin position="30"/>
        <end position="48"/>
    </location>
</feature>
<dbReference type="PANTHER" id="PTHR38686:SF1">
    <property type="entry name" value="APOLIPOPROTEIN N-ACYLTRANSFERASE"/>
    <property type="match status" value="1"/>
</dbReference>
<evidence type="ECO:0000256" key="5">
    <source>
        <dbReference type="ARBA" id="ARBA00022692"/>
    </source>
</evidence>
<keyword evidence="6 9" id="KW-1133">Transmembrane helix</keyword>
<dbReference type="GO" id="GO:0016410">
    <property type="term" value="F:N-acyltransferase activity"/>
    <property type="evidence" value="ECO:0007669"/>
    <property type="project" value="UniProtKB-UniRule"/>
</dbReference>
<dbReference type="EMBL" id="FUYA01000004">
    <property type="protein sequence ID" value="SKA71819.1"/>
    <property type="molecule type" value="Genomic_DNA"/>
</dbReference>
<accession>A0A1T4W3V0</accession>
<comment type="subcellular location">
    <subcellularLocation>
        <location evidence="1 9">Cell membrane</location>
        <topology evidence="1 9">Multi-pass membrane protein</topology>
    </subcellularLocation>
</comment>
<dbReference type="GO" id="GO:0005886">
    <property type="term" value="C:plasma membrane"/>
    <property type="evidence" value="ECO:0007669"/>
    <property type="project" value="UniProtKB-SubCell"/>
</dbReference>
<dbReference type="STRING" id="1121442.SAMN02745702_01559"/>
<dbReference type="PANTHER" id="PTHR38686">
    <property type="entry name" value="APOLIPOPROTEIN N-ACYLTRANSFERASE"/>
    <property type="match status" value="1"/>
</dbReference>
<dbReference type="Gene3D" id="3.60.110.10">
    <property type="entry name" value="Carbon-nitrogen hydrolase"/>
    <property type="match status" value="1"/>
</dbReference>
<dbReference type="PROSITE" id="PS50263">
    <property type="entry name" value="CN_HYDROLASE"/>
    <property type="match status" value="1"/>
</dbReference>
<evidence type="ECO:0000256" key="2">
    <source>
        <dbReference type="ARBA" id="ARBA00010065"/>
    </source>
</evidence>
<keyword evidence="4 9" id="KW-0808">Transferase</keyword>
<evidence type="ECO:0000256" key="1">
    <source>
        <dbReference type="ARBA" id="ARBA00004651"/>
    </source>
</evidence>
<dbReference type="InterPro" id="IPR004563">
    <property type="entry name" value="Apolipo_AcylTrfase"/>
</dbReference>
<reference evidence="11 12" key="1">
    <citation type="submission" date="2017-02" db="EMBL/GenBank/DDBJ databases">
        <authorList>
            <person name="Peterson S.W."/>
        </authorList>
    </citation>
    <scope>NUCLEOTIDE SEQUENCE [LARGE SCALE GENOMIC DNA]</scope>
    <source>
        <strain evidence="11 12">DSM 18034</strain>
    </source>
</reference>
<feature type="transmembrane region" description="Helical" evidence="9">
    <location>
        <begin position="79"/>
        <end position="101"/>
    </location>
</feature>
<name>A0A1T4W3V0_9BACT</name>
<keyword evidence="8 9" id="KW-0012">Acyltransferase</keyword>
<feature type="transmembrane region" description="Helical" evidence="9">
    <location>
        <begin position="156"/>
        <end position="178"/>
    </location>
</feature>
<evidence type="ECO:0000256" key="6">
    <source>
        <dbReference type="ARBA" id="ARBA00022989"/>
    </source>
</evidence>
<feature type="domain" description="CN hydrolase" evidence="10">
    <location>
        <begin position="221"/>
        <end position="468"/>
    </location>
</feature>
<feature type="transmembrane region" description="Helical" evidence="9">
    <location>
        <begin position="185"/>
        <end position="206"/>
    </location>
</feature>
<dbReference type="HAMAP" id="MF_01148">
    <property type="entry name" value="Lnt"/>
    <property type="match status" value="1"/>
</dbReference>
<evidence type="ECO:0000256" key="8">
    <source>
        <dbReference type="ARBA" id="ARBA00023315"/>
    </source>
</evidence>
<keyword evidence="12" id="KW-1185">Reference proteome</keyword>
<comment type="catalytic activity">
    <reaction evidence="9">
        <text>N-terminal S-1,2-diacyl-sn-glyceryl-L-cysteinyl-[lipoprotein] + a glycerophospholipid = N-acyl-S-1,2-diacyl-sn-glyceryl-L-cysteinyl-[lipoprotein] + a 2-acyl-sn-glycero-3-phospholipid + H(+)</text>
        <dbReference type="Rhea" id="RHEA:48228"/>
        <dbReference type="Rhea" id="RHEA-COMP:14681"/>
        <dbReference type="Rhea" id="RHEA-COMP:14684"/>
        <dbReference type="ChEBI" id="CHEBI:15378"/>
        <dbReference type="ChEBI" id="CHEBI:136912"/>
        <dbReference type="ChEBI" id="CHEBI:140656"/>
        <dbReference type="ChEBI" id="CHEBI:140657"/>
        <dbReference type="ChEBI" id="CHEBI:140660"/>
        <dbReference type="EC" id="2.3.1.269"/>
    </reaction>
</comment>
<evidence type="ECO:0000313" key="12">
    <source>
        <dbReference type="Proteomes" id="UP000189733"/>
    </source>
</evidence>
<dbReference type="NCBIfam" id="TIGR00546">
    <property type="entry name" value="lnt"/>
    <property type="match status" value="1"/>
</dbReference>
<dbReference type="SUPFAM" id="SSF56317">
    <property type="entry name" value="Carbon-nitrogen hydrolase"/>
    <property type="match status" value="1"/>
</dbReference>